<dbReference type="OrthoDB" id="10006218at2759"/>
<dbReference type="Proteomes" id="UP000283509">
    <property type="component" value="Unassembled WGS sequence"/>
</dbReference>
<keyword evidence="3" id="KW-1185">Reference proteome</keyword>
<comment type="caution">
    <text evidence="2">The sequence shown here is derived from an EMBL/GenBank/DDBJ whole genome shotgun (WGS) entry which is preliminary data.</text>
</comment>
<evidence type="ECO:0000256" key="1">
    <source>
        <dbReference type="SAM" id="MobiDB-lite"/>
    </source>
</evidence>
<gene>
    <name evidence="2" type="ORF">C7M84_000148</name>
</gene>
<reference evidence="2 3" key="2">
    <citation type="submission" date="2019-01" db="EMBL/GenBank/DDBJ databases">
        <title>The decoding of complex shrimp genome reveals the adaptation for benthos swimmer, frequently molting mechanism and breeding impact on genome.</title>
        <authorList>
            <person name="Sun Y."/>
            <person name="Gao Y."/>
            <person name="Yu Y."/>
        </authorList>
    </citation>
    <scope>NUCLEOTIDE SEQUENCE [LARGE SCALE GENOMIC DNA]</scope>
    <source>
        <tissue evidence="2">Muscle</tissue>
    </source>
</reference>
<protein>
    <recommendedName>
        <fullName evidence="4">Methyltransferase domain-containing protein</fullName>
    </recommendedName>
</protein>
<reference evidence="2 3" key="1">
    <citation type="submission" date="2018-04" db="EMBL/GenBank/DDBJ databases">
        <authorList>
            <person name="Zhang X."/>
            <person name="Yuan J."/>
            <person name="Li F."/>
            <person name="Xiang J."/>
        </authorList>
    </citation>
    <scope>NUCLEOTIDE SEQUENCE [LARGE SCALE GENOMIC DNA]</scope>
    <source>
        <tissue evidence="2">Muscle</tissue>
    </source>
</reference>
<organism evidence="2 3">
    <name type="scientific">Penaeus vannamei</name>
    <name type="common">Whiteleg shrimp</name>
    <name type="synonym">Litopenaeus vannamei</name>
    <dbReference type="NCBI Taxonomy" id="6689"/>
    <lineage>
        <taxon>Eukaryota</taxon>
        <taxon>Metazoa</taxon>
        <taxon>Ecdysozoa</taxon>
        <taxon>Arthropoda</taxon>
        <taxon>Crustacea</taxon>
        <taxon>Multicrustacea</taxon>
        <taxon>Malacostraca</taxon>
        <taxon>Eumalacostraca</taxon>
        <taxon>Eucarida</taxon>
        <taxon>Decapoda</taxon>
        <taxon>Dendrobranchiata</taxon>
        <taxon>Penaeoidea</taxon>
        <taxon>Penaeidae</taxon>
        <taxon>Penaeus</taxon>
    </lineage>
</organism>
<sequence>MPALRNFSQFYEAVTTVEMGCDKPPLDLSHLLPPFLRASRPLPPPPSLPPSLSTSPTSSLPPRQVDRFENLVKDAGMEGKPIDVVKLDVELSEVDFMQDMLFNSRHVLRNVKQIAMEIHSDLTKDSVSQITSHQVFWPYLQLMRCAGFKIIFSRSGGRWREVVFAQDKQW</sequence>
<proteinExistence type="predicted"/>
<dbReference type="AlphaFoldDB" id="A0A3R7QJU0"/>
<name>A0A3R7QJU0_PENVA</name>
<evidence type="ECO:0008006" key="4">
    <source>
        <dbReference type="Google" id="ProtNLM"/>
    </source>
</evidence>
<feature type="compositionally biased region" description="Low complexity" evidence="1">
    <location>
        <begin position="50"/>
        <end position="62"/>
    </location>
</feature>
<evidence type="ECO:0000313" key="2">
    <source>
        <dbReference type="EMBL" id="ROT81094.1"/>
    </source>
</evidence>
<evidence type="ECO:0000313" key="3">
    <source>
        <dbReference type="Proteomes" id="UP000283509"/>
    </source>
</evidence>
<feature type="region of interest" description="Disordered" evidence="1">
    <location>
        <begin position="39"/>
        <end position="63"/>
    </location>
</feature>
<dbReference type="EMBL" id="QCYY01001020">
    <property type="protein sequence ID" value="ROT81094.1"/>
    <property type="molecule type" value="Genomic_DNA"/>
</dbReference>
<accession>A0A3R7QJU0</accession>